<gene>
    <name evidence="2" type="ORF">JOQ06_007117</name>
</gene>
<dbReference type="InterPro" id="IPR013783">
    <property type="entry name" value="Ig-like_fold"/>
</dbReference>
<dbReference type="Proteomes" id="UP001219934">
    <property type="component" value="Unassembled WGS sequence"/>
</dbReference>
<dbReference type="EMBL" id="JAPTMU010000012">
    <property type="protein sequence ID" value="KAJ4934319.1"/>
    <property type="molecule type" value="Genomic_DNA"/>
</dbReference>
<evidence type="ECO:0000313" key="3">
    <source>
        <dbReference type="Proteomes" id="UP001219934"/>
    </source>
</evidence>
<reference evidence="2" key="1">
    <citation type="submission" date="2022-11" db="EMBL/GenBank/DDBJ databases">
        <title>Chromosome-level genome of Pogonophryne albipinna.</title>
        <authorList>
            <person name="Jo E."/>
        </authorList>
    </citation>
    <scope>NUCLEOTIDE SEQUENCE</scope>
    <source>
        <strain evidence="2">SGF0006</strain>
        <tissue evidence="2">Muscle</tissue>
    </source>
</reference>
<organism evidence="2 3">
    <name type="scientific">Pogonophryne albipinna</name>
    <dbReference type="NCBI Taxonomy" id="1090488"/>
    <lineage>
        <taxon>Eukaryota</taxon>
        <taxon>Metazoa</taxon>
        <taxon>Chordata</taxon>
        <taxon>Craniata</taxon>
        <taxon>Vertebrata</taxon>
        <taxon>Euteleostomi</taxon>
        <taxon>Actinopterygii</taxon>
        <taxon>Neopterygii</taxon>
        <taxon>Teleostei</taxon>
        <taxon>Neoteleostei</taxon>
        <taxon>Acanthomorphata</taxon>
        <taxon>Eupercaria</taxon>
        <taxon>Perciformes</taxon>
        <taxon>Notothenioidei</taxon>
        <taxon>Pogonophryne</taxon>
    </lineage>
</organism>
<protein>
    <submittedName>
        <fullName evidence="2">Uncharacterized protein</fullName>
    </submittedName>
</protein>
<proteinExistence type="predicted"/>
<keyword evidence="3" id="KW-1185">Reference proteome</keyword>
<accession>A0AAD6AZC2</accession>
<dbReference type="InterPro" id="IPR036179">
    <property type="entry name" value="Ig-like_dom_sf"/>
</dbReference>
<feature type="region of interest" description="Disordered" evidence="1">
    <location>
        <begin position="1"/>
        <end position="22"/>
    </location>
</feature>
<evidence type="ECO:0000256" key="1">
    <source>
        <dbReference type="SAM" id="MobiDB-lite"/>
    </source>
</evidence>
<sequence length="205" mass="22776">MSKRVNKYSELSGLHTKGRNINRDSSCEYKPSTNLTSSSHWVTGRGDCTTTCVHHPGSPAKDSLTHLPPKSAPLWPNTLHSHVHSLVYRFHQNLHVSLASASVSTVSEKKTIHSPCLKFPLKGALSQDASIMGRPRPSCNEVDNAHLEYSLRIQQVDVYDEGSYTCSIQTKQQPKTSQVYLIVQGVSYACKLKLNKSVKCKIKCK</sequence>
<dbReference type="Gene3D" id="2.60.40.10">
    <property type="entry name" value="Immunoglobulins"/>
    <property type="match status" value="1"/>
</dbReference>
<evidence type="ECO:0000313" key="2">
    <source>
        <dbReference type="EMBL" id="KAJ4934319.1"/>
    </source>
</evidence>
<dbReference type="AlphaFoldDB" id="A0AAD6AZC2"/>
<name>A0AAD6AZC2_9TELE</name>
<dbReference type="SUPFAM" id="SSF48726">
    <property type="entry name" value="Immunoglobulin"/>
    <property type="match status" value="1"/>
</dbReference>
<comment type="caution">
    <text evidence="2">The sequence shown here is derived from an EMBL/GenBank/DDBJ whole genome shotgun (WGS) entry which is preliminary data.</text>
</comment>